<dbReference type="AlphaFoldDB" id="A0A6G0WRU0"/>
<dbReference type="Proteomes" id="UP000481153">
    <property type="component" value="Unassembled WGS sequence"/>
</dbReference>
<sequence length="213" mass="24042">MSFKLPLPPSFFQCTTLTRRAEVDYYHDKGVQSVRNLIDKVQLIDGSVHWTLHASEGDLNVKKYKGDSPDPSRSLHCGVLELVGSLDVERAAPTAPSVAKSFARNAIDRGMWSSRALRLKSRRAMRAALRCCGRRNQFERRRYKSSQELPIYNATDTEEALGSNKSSEDLSDYAESDDEFDNVQRLVTELDINDIPLATDTLRSKTSARWSVN</sequence>
<gene>
    <name evidence="1" type="ORF">Ae201684_012195</name>
</gene>
<evidence type="ECO:0008006" key="3">
    <source>
        <dbReference type="Google" id="ProtNLM"/>
    </source>
</evidence>
<accession>A0A6G0WRU0</accession>
<dbReference type="EMBL" id="VJMJ01000155">
    <property type="protein sequence ID" value="KAF0730189.1"/>
    <property type="molecule type" value="Genomic_DNA"/>
</dbReference>
<proteinExistence type="predicted"/>
<reference evidence="1 2" key="1">
    <citation type="submission" date="2019-07" db="EMBL/GenBank/DDBJ databases">
        <title>Genomics analysis of Aphanomyces spp. identifies a new class of oomycete effector associated with host adaptation.</title>
        <authorList>
            <person name="Gaulin E."/>
        </authorList>
    </citation>
    <scope>NUCLEOTIDE SEQUENCE [LARGE SCALE GENOMIC DNA]</scope>
    <source>
        <strain evidence="1 2">ATCC 201684</strain>
    </source>
</reference>
<dbReference type="VEuPathDB" id="FungiDB:AeMF1_014518"/>
<name>A0A6G0WRU0_9STRA</name>
<evidence type="ECO:0000313" key="2">
    <source>
        <dbReference type="Proteomes" id="UP000481153"/>
    </source>
</evidence>
<comment type="caution">
    <text evidence="1">The sequence shown here is derived from an EMBL/GenBank/DDBJ whole genome shotgun (WGS) entry which is preliminary data.</text>
</comment>
<protein>
    <recommendedName>
        <fullName evidence="3">START domain-containing protein</fullName>
    </recommendedName>
</protein>
<keyword evidence="2" id="KW-1185">Reference proteome</keyword>
<organism evidence="1 2">
    <name type="scientific">Aphanomyces euteiches</name>
    <dbReference type="NCBI Taxonomy" id="100861"/>
    <lineage>
        <taxon>Eukaryota</taxon>
        <taxon>Sar</taxon>
        <taxon>Stramenopiles</taxon>
        <taxon>Oomycota</taxon>
        <taxon>Saprolegniomycetes</taxon>
        <taxon>Saprolegniales</taxon>
        <taxon>Verrucalvaceae</taxon>
        <taxon>Aphanomyces</taxon>
    </lineage>
</organism>
<evidence type="ECO:0000313" key="1">
    <source>
        <dbReference type="EMBL" id="KAF0730189.1"/>
    </source>
</evidence>